<accession>A0AAW0F8W8</accession>
<gene>
    <name evidence="2" type="ORF">QCA50_020588</name>
</gene>
<dbReference type="Proteomes" id="UP001385951">
    <property type="component" value="Unassembled WGS sequence"/>
</dbReference>
<feature type="compositionally biased region" description="Basic and acidic residues" evidence="1">
    <location>
        <begin position="65"/>
        <end position="85"/>
    </location>
</feature>
<comment type="caution">
    <text evidence="2">The sequence shown here is derived from an EMBL/GenBank/DDBJ whole genome shotgun (WGS) entry which is preliminary data.</text>
</comment>
<feature type="region of interest" description="Disordered" evidence="1">
    <location>
        <begin position="65"/>
        <end position="95"/>
    </location>
</feature>
<organism evidence="2 3">
    <name type="scientific">Cerrena zonata</name>
    <dbReference type="NCBI Taxonomy" id="2478898"/>
    <lineage>
        <taxon>Eukaryota</taxon>
        <taxon>Fungi</taxon>
        <taxon>Dikarya</taxon>
        <taxon>Basidiomycota</taxon>
        <taxon>Agaricomycotina</taxon>
        <taxon>Agaricomycetes</taxon>
        <taxon>Polyporales</taxon>
        <taxon>Cerrenaceae</taxon>
        <taxon>Cerrena</taxon>
    </lineage>
</organism>
<name>A0AAW0F8W8_9APHY</name>
<evidence type="ECO:0000313" key="2">
    <source>
        <dbReference type="EMBL" id="KAK7676453.1"/>
    </source>
</evidence>
<keyword evidence="3" id="KW-1185">Reference proteome</keyword>
<evidence type="ECO:0000256" key="1">
    <source>
        <dbReference type="SAM" id="MobiDB-lite"/>
    </source>
</evidence>
<reference evidence="2 3" key="1">
    <citation type="submission" date="2022-09" db="EMBL/GenBank/DDBJ databases">
        <authorList>
            <person name="Palmer J.M."/>
        </authorList>
    </citation>
    <scope>NUCLEOTIDE SEQUENCE [LARGE SCALE GENOMIC DNA]</scope>
    <source>
        <strain evidence="2 3">DSM 7382</strain>
    </source>
</reference>
<evidence type="ECO:0000313" key="3">
    <source>
        <dbReference type="Proteomes" id="UP001385951"/>
    </source>
</evidence>
<dbReference type="AlphaFoldDB" id="A0AAW0F8W8"/>
<protein>
    <submittedName>
        <fullName evidence="2">Uncharacterized protein</fullName>
    </submittedName>
</protein>
<proteinExistence type="predicted"/>
<dbReference type="EMBL" id="JASBNA010000116">
    <property type="protein sequence ID" value="KAK7676453.1"/>
    <property type="molecule type" value="Genomic_DNA"/>
</dbReference>
<sequence length="256" mass="28912">MVKKTSSNIKAPVKSVSNIGALEAARDKGKQDHLLSQRTVEGYNRYVLRGKEFLEALIASKKAELETERSLSDEDRTKQHEELQELSKAFDPSPNTQSVRALELYITEKCFSQGCGGNTASGIHDGFKKLWDKIDRYRGEYHIDEDTLRISGSPANAPSVGELCRSVVNRDKGKDVARNHAEAILNSETSTIGNRHYKRNCEGPDPYHILHDEVYLVNRKGWIRQSGNTSAATGRMYEVYDQKDTPAIDMRFHVQR</sequence>